<comment type="caution">
    <text evidence="3">The sequence shown here is derived from an EMBL/GenBank/DDBJ whole genome shotgun (WGS) entry which is preliminary data.</text>
</comment>
<dbReference type="InterPro" id="IPR018707">
    <property type="entry name" value="LpxR"/>
</dbReference>
<reference evidence="3 4" key="1">
    <citation type="submission" date="2019-08" db="EMBL/GenBank/DDBJ databases">
        <authorList>
            <person name="Luo N."/>
        </authorList>
    </citation>
    <scope>NUCLEOTIDE SEQUENCE [LARGE SCALE GENOMIC DNA]</scope>
    <source>
        <strain evidence="3 4">NCIMB 9442</strain>
    </source>
</reference>
<organism evidence="3 4">
    <name type="scientific">Nitratidesulfovibrio oxamicus</name>
    <dbReference type="NCBI Taxonomy" id="32016"/>
    <lineage>
        <taxon>Bacteria</taxon>
        <taxon>Pseudomonadati</taxon>
        <taxon>Thermodesulfobacteriota</taxon>
        <taxon>Desulfovibrionia</taxon>
        <taxon>Desulfovibrionales</taxon>
        <taxon>Desulfovibrionaceae</taxon>
        <taxon>Nitratidesulfovibrio</taxon>
    </lineage>
</organism>
<evidence type="ECO:0000256" key="2">
    <source>
        <dbReference type="SAM" id="SignalP"/>
    </source>
</evidence>
<evidence type="ECO:0000256" key="1">
    <source>
        <dbReference type="SAM" id="MobiDB-lite"/>
    </source>
</evidence>
<gene>
    <name evidence="3" type="ORF">FVW20_01825</name>
</gene>
<name>A0ABS0J0Q0_9BACT</name>
<evidence type="ECO:0000313" key="3">
    <source>
        <dbReference type="EMBL" id="MBG3875795.1"/>
    </source>
</evidence>
<sequence>MNPASLLRRSALCGGLLALLLCVPLCLPTCALAAEAAPFPDPVPAASDEMPATGADDEPEKPQKAKAFSTLVIYFENDLFGGTDQYYTNAVQARFVSPDLKTLSHDEMLPDALDELIERLPFAGDPDAQYNVSVAFGQAIYTPSDTQVREYTPGDRPYAGFLYGAIGLHAKKGDRMDTLQFTGGIVGPSARGETAQNEVHEMRNIPTAKGWDNQLHDEPGLMLTWQRNWRLNPSSIGRGFGWDVLPRVGATAGNVLTQANMGGEVRFGWNLPGDFETSLIRPGGGIEAPTDDADPRVRDSWGWYLFAGADGRAVGRNIFLDGNTFRDSHDVEKKYFVADLSGGLAVIIEGVRITYTHAYRTEEFVGQDRGQHFGSLTVGVSF</sequence>
<feature type="chain" id="PRO_5045480054" evidence="2">
    <location>
        <begin position="34"/>
        <end position="382"/>
    </location>
</feature>
<dbReference type="Proteomes" id="UP001194469">
    <property type="component" value="Unassembled WGS sequence"/>
</dbReference>
<proteinExistence type="predicted"/>
<feature type="region of interest" description="Disordered" evidence="1">
    <location>
        <begin position="43"/>
        <end position="63"/>
    </location>
</feature>
<keyword evidence="2" id="KW-0732">Signal</keyword>
<dbReference type="InterPro" id="IPR037107">
    <property type="entry name" value="Put_OMP_sf"/>
</dbReference>
<accession>A0ABS0J0Q0</accession>
<dbReference type="Gene3D" id="2.40.128.140">
    <property type="entry name" value="Outer membrane protein"/>
    <property type="match status" value="1"/>
</dbReference>
<dbReference type="Pfam" id="PF09982">
    <property type="entry name" value="LpxR"/>
    <property type="match status" value="1"/>
</dbReference>
<feature type="signal peptide" evidence="2">
    <location>
        <begin position="1"/>
        <end position="33"/>
    </location>
</feature>
<keyword evidence="4" id="KW-1185">Reference proteome</keyword>
<evidence type="ECO:0000313" key="4">
    <source>
        <dbReference type="Proteomes" id="UP001194469"/>
    </source>
</evidence>
<protein>
    <submittedName>
        <fullName evidence="3">Lipid A deacylase LpxR family protein</fullName>
    </submittedName>
</protein>
<dbReference type="EMBL" id="VRYY01000036">
    <property type="protein sequence ID" value="MBG3875795.1"/>
    <property type="molecule type" value="Genomic_DNA"/>
</dbReference>